<dbReference type="InterPro" id="IPR003656">
    <property type="entry name" value="Znf_BED"/>
</dbReference>
<organism evidence="12 13">
    <name type="scientific">Elysia crispata</name>
    <name type="common">lettuce slug</name>
    <dbReference type="NCBI Taxonomy" id="231223"/>
    <lineage>
        <taxon>Eukaryota</taxon>
        <taxon>Metazoa</taxon>
        <taxon>Spiralia</taxon>
        <taxon>Lophotrochozoa</taxon>
        <taxon>Mollusca</taxon>
        <taxon>Gastropoda</taxon>
        <taxon>Heterobranchia</taxon>
        <taxon>Euthyneura</taxon>
        <taxon>Panpulmonata</taxon>
        <taxon>Sacoglossa</taxon>
        <taxon>Placobranchoidea</taxon>
        <taxon>Plakobranchidae</taxon>
        <taxon>Elysia</taxon>
    </lineage>
</organism>
<dbReference type="PANTHER" id="PTHR46481:SF10">
    <property type="entry name" value="ZINC FINGER BED DOMAIN-CONTAINING PROTEIN 39"/>
    <property type="match status" value="1"/>
</dbReference>
<dbReference type="Pfam" id="PF02892">
    <property type="entry name" value="zf-BED"/>
    <property type="match status" value="4"/>
</dbReference>
<feature type="domain" description="BED-type" evidence="11">
    <location>
        <begin position="541"/>
        <end position="591"/>
    </location>
</feature>
<dbReference type="SMART" id="SM00614">
    <property type="entry name" value="ZnF_BED"/>
    <property type="match status" value="5"/>
</dbReference>
<evidence type="ECO:0000256" key="5">
    <source>
        <dbReference type="ARBA" id="ARBA00023015"/>
    </source>
</evidence>
<dbReference type="Pfam" id="PF05699">
    <property type="entry name" value="Dimer_Tnp_hAT"/>
    <property type="match status" value="1"/>
</dbReference>
<comment type="subcellular location">
    <subcellularLocation>
        <location evidence="1">Nucleus</location>
    </subcellularLocation>
</comment>
<dbReference type="InterPro" id="IPR036236">
    <property type="entry name" value="Znf_C2H2_sf"/>
</dbReference>
<evidence type="ECO:0000256" key="1">
    <source>
        <dbReference type="ARBA" id="ARBA00004123"/>
    </source>
</evidence>
<keyword evidence="3 9" id="KW-0863">Zinc-finger</keyword>
<feature type="compositionally biased region" description="Polar residues" evidence="10">
    <location>
        <begin position="350"/>
        <end position="364"/>
    </location>
</feature>
<keyword evidence="5" id="KW-0805">Transcription regulation</keyword>
<dbReference type="GO" id="GO:0005634">
    <property type="term" value="C:nucleus"/>
    <property type="evidence" value="ECO:0007669"/>
    <property type="project" value="UniProtKB-SubCell"/>
</dbReference>
<evidence type="ECO:0000256" key="7">
    <source>
        <dbReference type="ARBA" id="ARBA00023163"/>
    </source>
</evidence>
<evidence type="ECO:0000256" key="3">
    <source>
        <dbReference type="ARBA" id="ARBA00022771"/>
    </source>
</evidence>
<feature type="domain" description="BED-type" evidence="11">
    <location>
        <begin position="31"/>
        <end position="81"/>
    </location>
</feature>
<comment type="caution">
    <text evidence="12">The sequence shown here is derived from an EMBL/GenBank/DDBJ whole genome shotgun (WGS) entry which is preliminary data.</text>
</comment>
<keyword evidence="4" id="KW-0862">Zinc</keyword>
<evidence type="ECO:0000256" key="4">
    <source>
        <dbReference type="ARBA" id="ARBA00022833"/>
    </source>
</evidence>
<dbReference type="Proteomes" id="UP001283361">
    <property type="component" value="Unassembled WGS sequence"/>
</dbReference>
<evidence type="ECO:0000256" key="9">
    <source>
        <dbReference type="PROSITE-ProRule" id="PRU00027"/>
    </source>
</evidence>
<protein>
    <recommendedName>
        <fullName evidence="11">BED-type domain-containing protein</fullName>
    </recommendedName>
</protein>
<dbReference type="AlphaFoldDB" id="A0AAE0ZRC0"/>
<dbReference type="GO" id="GO:0003677">
    <property type="term" value="F:DNA binding"/>
    <property type="evidence" value="ECO:0007669"/>
    <property type="project" value="UniProtKB-KW"/>
</dbReference>
<keyword evidence="6" id="KW-0238">DNA-binding</keyword>
<dbReference type="InterPro" id="IPR013087">
    <property type="entry name" value="Znf_C2H2_type"/>
</dbReference>
<accession>A0AAE0ZRC0</accession>
<feature type="region of interest" description="Disordered" evidence="10">
    <location>
        <begin position="75"/>
        <end position="99"/>
    </location>
</feature>
<keyword evidence="2" id="KW-0479">Metal-binding</keyword>
<gene>
    <name evidence="12" type="ORF">RRG08_025868</name>
</gene>
<keyword evidence="8" id="KW-0539">Nucleus</keyword>
<evidence type="ECO:0000259" key="11">
    <source>
        <dbReference type="PROSITE" id="PS50808"/>
    </source>
</evidence>
<feature type="domain" description="BED-type" evidence="11">
    <location>
        <begin position="292"/>
        <end position="342"/>
    </location>
</feature>
<evidence type="ECO:0000313" key="12">
    <source>
        <dbReference type="EMBL" id="KAK3773202.1"/>
    </source>
</evidence>
<dbReference type="SUPFAM" id="SSF57667">
    <property type="entry name" value="beta-beta-alpha zinc fingers"/>
    <property type="match status" value="5"/>
</dbReference>
<keyword evidence="7" id="KW-0804">Transcription</keyword>
<dbReference type="SMART" id="SM00355">
    <property type="entry name" value="ZnF_C2H2"/>
    <property type="match status" value="5"/>
</dbReference>
<dbReference type="SUPFAM" id="SSF53098">
    <property type="entry name" value="Ribonuclease H-like"/>
    <property type="match status" value="1"/>
</dbReference>
<evidence type="ECO:0000256" key="10">
    <source>
        <dbReference type="SAM" id="MobiDB-lite"/>
    </source>
</evidence>
<name>A0AAE0ZRC0_9GAST</name>
<feature type="compositionally biased region" description="Basic residues" evidence="10">
    <location>
        <begin position="407"/>
        <end position="416"/>
    </location>
</feature>
<feature type="domain" description="BED-type" evidence="11">
    <location>
        <begin position="153"/>
        <end position="203"/>
    </location>
</feature>
<dbReference type="EMBL" id="JAWDGP010003555">
    <property type="protein sequence ID" value="KAK3773202.1"/>
    <property type="molecule type" value="Genomic_DNA"/>
</dbReference>
<evidence type="ECO:0000256" key="2">
    <source>
        <dbReference type="ARBA" id="ARBA00022723"/>
    </source>
</evidence>
<dbReference type="PANTHER" id="PTHR46481">
    <property type="entry name" value="ZINC FINGER BED DOMAIN-CONTAINING PROTEIN 4"/>
    <property type="match status" value="1"/>
</dbReference>
<proteinExistence type="predicted"/>
<feature type="compositionally biased region" description="Acidic residues" evidence="10">
    <location>
        <begin position="384"/>
        <end position="396"/>
    </location>
</feature>
<reference evidence="12" key="1">
    <citation type="journal article" date="2023" name="G3 (Bethesda)">
        <title>A reference genome for the long-term kleptoplast-retaining sea slug Elysia crispata morphotype clarki.</title>
        <authorList>
            <person name="Eastman K.E."/>
            <person name="Pendleton A.L."/>
            <person name="Shaikh M.A."/>
            <person name="Suttiyut T."/>
            <person name="Ogas R."/>
            <person name="Tomko P."/>
            <person name="Gavelis G."/>
            <person name="Widhalm J.R."/>
            <person name="Wisecaver J.H."/>
        </authorList>
    </citation>
    <scope>NUCLEOTIDE SEQUENCE</scope>
    <source>
        <strain evidence="12">ECLA1</strain>
    </source>
</reference>
<evidence type="ECO:0000256" key="6">
    <source>
        <dbReference type="ARBA" id="ARBA00023125"/>
    </source>
</evidence>
<feature type="region of interest" description="Disordered" evidence="10">
    <location>
        <begin position="325"/>
        <end position="416"/>
    </location>
</feature>
<feature type="domain" description="BED-type" evidence="11">
    <location>
        <begin position="442"/>
        <end position="492"/>
    </location>
</feature>
<dbReference type="InterPro" id="IPR052035">
    <property type="entry name" value="ZnF_BED_domain_contain"/>
</dbReference>
<dbReference type="GO" id="GO:0046983">
    <property type="term" value="F:protein dimerization activity"/>
    <property type="evidence" value="ECO:0007669"/>
    <property type="project" value="InterPro"/>
</dbReference>
<sequence length="1140" mass="129905">MASNYRRIDILTLRVEALHCPNGSSTTTMPPTRSFVWLYMEKISADRVACKLCGAQYTSSTGTSTMRKHIQIKHPEESEAAADYENSKEKHNPNRINELGGTCVSRRLSTTFKRDIVVGEDSNNDSDRDYNISNLRSNDSQNGGLICSGSKRKNASVIWHFMTKVALKEIKCLLCQRHFSFDGSTSNMHRHLRSDHPDELEELIRGGAITLPSSTASADQGKHEFEDNERLSFSKNLSFSVENGMTESDNLCAGNQDLQASFSKRDAQTCRLFDSENDIRVRKRTQWGFKRKNASIIWQFMVKTNPGETRCQLCGKEFRFEGSTSNMHKHVQREHPGELAQLSGEGSVKLPSNSTGTREPNGQRNEFGAFDKEFINPSPHGEDSTVEEENVSDSDPDYSPIKQTGSVKKKSPAKRPLARWKCGSIKQGKVMKRQAQWHLKRKNASIIWRFMARVHPKGSMCQLCKKCFSFDGSTTNMHKHLKKDHPEELAVVLEGGTITLPFRSEDMMEAKQEIFPSENGRFTDEEIGHVNFHTRYFFGKKPTSLIWRFMERISPDKAVCQLCQKEFNYIGSTSNMRKHLKFSHSQEYSKGLSKGALSWNPPNALSSSVTAKSKTCMSGGVTVTKRLDNMVLMAVGNLYPCSLDLIESEGFLKFMYAINPNFLVPNKKTLEETILKLHRKYADVVQKQIEQAPGISISSEIWTYRDRQKYLTVTGHFVSDVWELQSVVLKTVSLDSSTDLNASIGNKLKQVFEEWNFLEKVKCIVSDNNENFSSAVRLMNKPYLQCIAKSLDLMIQESLKASNDIVYLIQRVRNISGFFLHSIEASKKLEELLISEGKLPVKLVLHPESDWIGTHKMFKIYMELHNTLGLVLNQINKEDILLVAEELELASRCIQVLEPFTLAAEDMIADNYTVLSKSLPLFDILRQMTANLVEIDQSPSVTQLDSASGFIKELSGLVDKCLSVIADRNDFLPWAATLLDPRFKHIVMENPEMQRWVESELQRMIEPNKVTAENESQTVPKTNDAEANVSLLWSSFDESIKKSALEEPVDELQRYIEERPIKRQECPFKWWMEREHLYPKLCTVVKQFLCIPATAIPAKQIFSEKEKMKKILRNFLEEPYIDSFLFLNSCQKVKELNSLV</sequence>
<dbReference type="GO" id="GO:0009791">
    <property type="term" value="P:post-embryonic development"/>
    <property type="evidence" value="ECO:0007669"/>
    <property type="project" value="UniProtKB-ARBA"/>
</dbReference>
<keyword evidence="13" id="KW-1185">Reference proteome</keyword>
<dbReference type="InterPro" id="IPR012337">
    <property type="entry name" value="RNaseH-like_sf"/>
</dbReference>
<dbReference type="PROSITE" id="PS50808">
    <property type="entry name" value="ZF_BED"/>
    <property type="match status" value="5"/>
</dbReference>
<dbReference type="GO" id="GO:0008270">
    <property type="term" value="F:zinc ion binding"/>
    <property type="evidence" value="ECO:0007669"/>
    <property type="project" value="UniProtKB-KW"/>
</dbReference>
<evidence type="ECO:0000313" key="13">
    <source>
        <dbReference type="Proteomes" id="UP001283361"/>
    </source>
</evidence>
<evidence type="ECO:0000256" key="8">
    <source>
        <dbReference type="ARBA" id="ARBA00023242"/>
    </source>
</evidence>
<dbReference type="InterPro" id="IPR008906">
    <property type="entry name" value="HATC_C_dom"/>
</dbReference>